<dbReference type="STRING" id="246786.GS18_0208540"/>
<gene>
    <name evidence="1" type="ORF">GS18_0208540</name>
</gene>
<reference evidence="1 2" key="1">
    <citation type="journal article" date="2005" name="Int. J. Syst. Evol. Microbiol.">
        <title>Bacillus cibi sp. nov., isolated from jeotgal, a traditional Korean fermented seafood.</title>
        <authorList>
            <person name="Yoon J.H."/>
            <person name="Lee C.H."/>
            <person name="Oh T.K."/>
        </authorList>
    </citation>
    <scope>NUCLEOTIDE SEQUENCE [LARGE SCALE GENOMIC DNA]</scope>
    <source>
        <strain evidence="1 2">DSM 16189</strain>
    </source>
</reference>
<comment type="caution">
    <text evidence="1">The sequence shown here is derived from an EMBL/GenBank/DDBJ whole genome shotgun (WGS) entry which is preliminary data.</text>
</comment>
<proteinExistence type="predicted"/>
<dbReference type="EMBL" id="JNVC02000004">
    <property type="protein sequence ID" value="KEZ52872.1"/>
    <property type="molecule type" value="Genomic_DNA"/>
</dbReference>
<protein>
    <submittedName>
        <fullName evidence="1">Uncharacterized protein</fullName>
    </submittedName>
</protein>
<name>A0A084GZW0_METID</name>
<keyword evidence="2" id="KW-1185">Reference proteome</keyword>
<evidence type="ECO:0000313" key="1">
    <source>
        <dbReference type="EMBL" id="KEZ52872.1"/>
    </source>
</evidence>
<accession>A0A084GZW0</accession>
<dbReference type="NCBIfam" id="NF033675">
    <property type="entry name" value="NTTRR-F1"/>
    <property type="match status" value="1"/>
</dbReference>
<dbReference type="Proteomes" id="UP000028549">
    <property type="component" value="Unassembled WGS sequence"/>
</dbReference>
<dbReference type="AlphaFoldDB" id="A0A084GZW0"/>
<dbReference type="RefSeq" id="WP_029565938.1">
    <property type="nucleotide sequence ID" value="NZ_CP176757.1"/>
</dbReference>
<sequence>MTDNRIVNGNFKTGGLSPWTGFHAVIAKRSGIYAVRLLGGELNSFITQYVKAFPGESFELNAALSNGGAFSSPQISVSIAYYNAAFKLLGHGLIRTIPAGRLNDKRSREWVWIASPAPPGTTQALVMINKMPQVGAPDVIVENLELYPIGNDGPENLRNGRTTFVNLYKEIQRRGQK</sequence>
<dbReference type="OrthoDB" id="2476785at2"/>
<evidence type="ECO:0000313" key="2">
    <source>
        <dbReference type="Proteomes" id="UP000028549"/>
    </source>
</evidence>
<dbReference type="Gene3D" id="2.60.120.260">
    <property type="entry name" value="Galactose-binding domain-like"/>
    <property type="match status" value="1"/>
</dbReference>
<organism evidence="1 2">
    <name type="scientific">Metabacillus indicus</name>
    <name type="common">Bacillus indicus</name>
    <dbReference type="NCBI Taxonomy" id="246786"/>
    <lineage>
        <taxon>Bacteria</taxon>
        <taxon>Bacillati</taxon>
        <taxon>Bacillota</taxon>
        <taxon>Bacilli</taxon>
        <taxon>Bacillales</taxon>
        <taxon>Bacillaceae</taxon>
        <taxon>Metabacillus</taxon>
    </lineage>
</organism>